<dbReference type="STRING" id="1848903.CCAND38_80073"/>
<evidence type="ECO:0000313" key="7">
    <source>
        <dbReference type="Proteomes" id="UP000038200"/>
    </source>
</evidence>
<dbReference type="HAMAP" id="MF_00902">
    <property type="entry name" value="TatC"/>
    <property type="match status" value="1"/>
</dbReference>
<dbReference type="PANTHER" id="PTHR30371:SF0">
    <property type="entry name" value="SEC-INDEPENDENT PROTEIN TRANSLOCASE PROTEIN TATC, CHLOROPLASTIC-RELATED"/>
    <property type="match status" value="1"/>
</dbReference>
<evidence type="ECO:0000256" key="5">
    <source>
        <dbReference type="HAMAP-Rule" id="MF_00902"/>
    </source>
</evidence>
<comment type="similarity">
    <text evidence="5">Belongs to the TatC family.</text>
</comment>
<dbReference type="GO" id="GO:0065002">
    <property type="term" value="P:intracellular protein transmembrane transport"/>
    <property type="evidence" value="ECO:0007669"/>
    <property type="project" value="TreeGrafter"/>
</dbReference>
<keyword evidence="2 5" id="KW-0812">Transmembrane</keyword>
<dbReference type="AlphaFoldDB" id="A0A0B7IPB7"/>
<proteinExistence type="inferred from homology"/>
<evidence type="ECO:0000256" key="3">
    <source>
        <dbReference type="ARBA" id="ARBA00022989"/>
    </source>
</evidence>
<reference evidence="6 7" key="1">
    <citation type="submission" date="2015-01" db="EMBL/GenBank/DDBJ databases">
        <authorList>
            <person name="Xiang T."/>
            <person name="Song Y."/>
            <person name="Huang L."/>
            <person name="Wang B."/>
            <person name="Wu P."/>
        </authorList>
    </citation>
    <scope>NUCLEOTIDE SEQUENCE [LARGE SCALE GENOMIC DNA]</scope>
    <source>
        <strain evidence="6 7">CcD93</strain>
    </source>
</reference>
<evidence type="ECO:0000313" key="6">
    <source>
        <dbReference type="EMBL" id="CEN51872.1"/>
    </source>
</evidence>
<dbReference type="Pfam" id="PF00902">
    <property type="entry name" value="TatC"/>
    <property type="match status" value="1"/>
</dbReference>
<keyword evidence="5" id="KW-0653">Protein transport</keyword>
<dbReference type="PRINTS" id="PR01840">
    <property type="entry name" value="TATCFAMILY"/>
</dbReference>
<feature type="transmembrane region" description="Helical" evidence="5">
    <location>
        <begin position="258"/>
        <end position="273"/>
    </location>
</feature>
<feature type="transmembrane region" description="Helical" evidence="5">
    <location>
        <begin position="172"/>
        <end position="191"/>
    </location>
</feature>
<evidence type="ECO:0000256" key="4">
    <source>
        <dbReference type="ARBA" id="ARBA00023136"/>
    </source>
</evidence>
<accession>A0A0B7IPB7</accession>
<dbReference type="GO" id="GO:0033281">
    <property type="term" value="C:TAT protein transport complex"/>
    <property type="evidence" value="ECO:0007669"/>
    <property type="project" value="UniProtKB-UniRule"/>
</dbReference>
<evidence type="ECO:0000256" key="2">
    <source>
        <dbReference type="ARBA" id="ARBA00022692"/>
    </source>
</evidence>
<gene>
    <name evidence="5 6" type="primary">tatC</name>
    <name evidence="6" type="ORF">CCAND93_20016</name>
</gene>
<dbReference type="EMBL" id="CDOL01000112">
    <property type="protein sequence ID" value="CEN51872.1"/>
    <property type="molecule type" value="Genomic_DNA"/>
</dbReference>
<feature type="transmembrane region" description="Helical" evidence="5">
    <location>
        <begin position="224"/>
        <end position="246"/>
    </location>
</feature>
<comment type="function">
    <text evidence="5">Part of the twin-arginine translocation (Tat) system that transports large folded proteins containing a characteristic twin-arginine motif in their signal peptide across membranes.</text>
</comment>
<protein>
    <recommendedName>
        <fullName evidence="5">Sec-independent protein translocase protein TatC</fullName>
    </recommendedName>
</protein>
<name>A0A0B7IPB7_9FLAO</name>
<evidence type="ECO:0000256" key="1">
    <source>
        <dbReference type="ARBA" id="ARBA00004141"/>
    </source>
</evidence>
<dbReference type="GO" id="GO:0043953">
    <property type="term" value="P:protein transport by the Tat complex"/>
    <property type="evidence" value="ECO:0007669"/>
    <property type="project" value="UniProtKB-UniRule"/>
</dbReference>
<dbReference type="NCBIfam" id="TIGR00945">
    <property type="entry name" value="tatC"/>
    <property type="match status" value="1"/>
</dbReference>
<keyword evidence="4 5" id="KW-0472">Membrane</keyword>
<keyword evidence="5" id="KW-0813">Transport</keyword>
<sequence length="311" mass="36127">MVLLQKTILKIPKIQNKTYICTLFIKRRELYSLFSNNYMTQQKDEMSFLDHLEELRWHLIRSTVAVLVIAVVAFFLKDFIFDTIIFGPRKGDFITYEMFCKLGQFFNYESDFCMEKLPFSIQNRTMAGQFSVHLWTSIWAGVILGFPYILYEIWRFISPGLYENERKIASGFIFIASLLFFMGVLFGYYMIAPLSINFLGTYTVSQEVANQIDLNSYISVVRSSVISCGLVFELPIIIYFLTKLGLVTPTFMRKYRRHALVLVLILAAIITPPDVASQIIVAIPIMLLYEISIFISVYVLKKEQKRKAKVE</sequence>
<dbReference type="Proteomes" id="UP000038200">
    <property type="component" value="Unassembled WGS sequence"/>
</dbReference>
<feature type="transmembrane region" description="Helical" evidence="5">
    <location>
        <begin position="132"/>
        <end position="151"/>
    </location>
</feature>
<comment type="subcellular location">
    <subcellularLocation>
        <location evidence="5">Cell membrane</location>
        <topology evidence="5">Multi-pass membrane protein</topology>
    </subcellularLocation>
    <subcellularLocation>
        <location evidence="1">Membrane</location>
        <topology evidence="1">Multi-pass membrane protein</topology>
    </subcellularLocation>
</comment>
<comment type="subunit">
    <text evidence="5">Forms a complex with TatA.</text>
</comment>
<keyword evidence="5" id="KW-1003">Cell membrane</keyword>
<organism evidence="6 7">
    <name type="scientific">Capnocytophaga canis</name>
    <dbReference type="NCBI Taxonomy" id="1848903"/>
    <lineage>
        <taxon>Bacteria</taxon>
        <taxon>Pseudomonadati</taxon>
        <taxon>Bacteroidota</taxon>
        <taxon>Flavobacteriia</taxon>
        <taxon>Flavobacteriales</taxon>
        <taxon>Flavobacteriaceae</taxon>
        <taxon>Capnocytophaga</taxon>
    </lineage>
</organism>
<feature type="transmembrane region" description="Helical" evidence="5">
    <location>
        <begin position="279"/>
        <end position="300"/>
    </location>
</feature>
<dbReference type="InterPro" id="IPR002033">
    <property type="entry name" value="TatC"/>
</dbReference>
<dbReference type="PANTHER" id="PTHR30371">
    <property type="entry name" value="SEC-INDEPENDENT PROTEIN TRANSLOCASE PROTEIN TATC"/>
    <property type="match status" value="1"/>
</dbReference>
<dbReference type="GO" id="GO:0009977">
    <property type="term" value="F:proton motive force dependent protein transmembrane transporter activity"/>
    <property type="evidence" value="ECO:0007669"/>
    <property type="project" value="TreeGrafter"/>
</dbReference>
<keyword evidence="3 5" id="KW-1133">Transmembrane helix</keyword>
<keyword evidence="5" id="KW-0811">Translocation</keyword>
<feature type="transmembrane region" description="Helical" evidence="5">
    <location>
        <begin position="59"/>
        <end position="76"/>
    </location>
</feature>